<reference evidence="2 3" key="1">
    <citation type="submission" date="2019-06" db="EMBL/GenBank/DDBJ databases">
        <title>Sequencing the genomes of 1000 actinobacteria strains.</title>
        <authorList>
            <person name="Klenk H.-P."/>
        </authorList>
    </citation>
    <scope>NUCLEOTIDE SEQUENCE [LARGE SCALE GENOMIC DNA]</scope>
    <source>
        <strain evidence="2 3">DSM 18935</strain>
    </source>
</reference>
<accession>A0A560WI19</accession>
<dbReference type="SUPFAM" id="SSF47240">
    <property type="entry name" value="Ferritin-like"/>
    <property type="match status" value="1"/>
</dbReference>
<dbReference type="CDD" id="cd00657">
    <property type="entry name" value="Ferritin_like"/>
    <property type="match status" value="1"/>
</dbReference>
<sequence length="233" mass="24954">MSEEPSTKPGSTLGDREREGVIELLGVIAYGAISGFTRLAADSELSKDLGLKTALAGMAVDEFAKHELLVTHIRELGGDPMEAMTPFVPAFDSFHARTAPRGLLEGLVKAYIGDGIANDFFREISAFVDDESRAIIAQAAGDGRRTEVIVDAVRRQIRADRHLAGPLALWGRRLVGEALSQGQLVAGERDALAELILGTSHSRPGAGLEEMGAIMQRLTDAHQQRMARLGLSA</sequence>
<feature type="domain" description="Ferritin-like" evidence="1">
    <location>
        <begin position="16"/>
        <end position="198"/>
    </location>
</feature>
<protein>
    <submittedName>
        <fullName evidence="2">tRNA-(MS[2]IO[6]A)-hydroxylase MiaE-like protein</fullName>
    </submittedName>
</protein>
<comment type="caution">
    <text evidence="2">The sequence shown here is derived from an EMBL/GenBank/DDBJ whole genome shotgun (WGS) entry which is preliminary data.</text>
</comment>
<organism evidence="2 3">
    <name type="scientific">Marihabitans asiaticum</name>
    <dbReference type="NCBI Taxonomy" id="415218"/>
    <lineage>
        <taxon>Bacteria</taxon>
        <taxon>Bacillati</taxon>
        <taxon>Actinomycetota</taxon>
        <taxon>Actinomycetes</taxon>
        <taxon>Micrococcales</taxon>
        <taxon>Intrasporangiaceae</taxon>
        <taxon>Marihabitans</taxon>
    </lineage>
</organism>
<evidence type="ECO:0000313" key="2">
    <source>
        <dbReference type="EMBL" id="TWD17343.1"/>
    </source>
</evidence>
<dbReference type="InterPro" id="IPR059125">
    <property type="entry name" value="Ferritin_actino"/>
</dbReference>
<proteinExistence type="predicted"/>
<dbReference type="InterPro" id="IPR009078">
    <property type="entry name" value="Ferritin-like_SF"/>
</dbReference>
<dbReference type="Gene3D" id="1.20.1260.10">
    <property type="match status" value="1"/>
</dbReference>
<gene>
    <name evidence="2" type="ORF">FB557_0910</name>
</gene>
<evidence type="ECO:0000313" key="3">
    <source>
        <dbReference type="Proteomes" id="UP000315628"/>
    </source>
</evidence>
<dbReference type="InterPro" id="IPR012347">
    <property type="entry name" value="Ferritin-like"/>
</dbReference>
<dbReference type="OrthoDB" id="3728083at2"/>
<dbReference type="AlphaFoldDB" id="A0A560WI19"/>
<dbReference type="EMBL" id="VIUW01000001">
    <property type="protein sequence ID" value="TWD17343.1"/>
    <property type="molecule type" value="Genomic_DNA"/>
</dbReference>
<dbReference type="Pfam" id="PF13794">
    <property type="entry name" value="MiaE_2"/>
    <property type="match status" value="1"/>
</dbReference>
<evidence type="ECO:0000259" key="1">
    <source>
        <dbReference type="Pfam" id="PF13794"/>
    </source>
</evidence>
<dbReference type="RefSeq" id="WP_144855905.1">
    <property type="nucleotide sequence ID" value="NZ_BAAAYT010000002.1"/>
</dbReference>
<keyword evidence="3" id="KW-1185">Reference proteome</keyword>
<dbReference type="Proteomes" id="UP000315628">
    <property type="component" value="Unassembled WGS sequence"/>
</dbReference>
<name>A0A560WI19_9MICO</name>